<protein>
    <submittedName>
        <fullName evidence="1">Uncharacterized protein</fullName>
    </submittedName>
</protein>
<proteinExistence type="predicted"/>
<sequence>MSEDFFDQHAAVLEELCGARQVDRFPWFVYLQDTEIKL</sequence>
<name>A0A6B7Q002_PSEPU</name>
<geneLocation type="plasmid" evidence="1">
    <name>p716811-VIM</name>
</geneLocation>
<keyword evidence="1" id="KW-0614">Plasmid</keyword>
<accession>A0A6B7Q002</accession>
<organism evidence="1">
    <name type="scientific">Pseudomonas putida</name>
    <name type="common">Arthrobacter siderocapsulatus</name>
    <dbReference type="NCBI Taxonomy" id="303"/>
    <lineage>
        <taxon>Bacteria</taxon>
        <taxon>Pseudomonadati</taxon>
        <taxon>Pseudomonadota</taxon>
        <taxon>Gammaproteobacteria</taxon>
        <taxon>Pseudomonadales</taxon>
        <taxon>Pseudomonadaceae</taxon>
        <taxon>Pseudomonas</taxon>
    </lineage>
</organism>
<dbReference type="EMBL" id="MN310372">
    <property type="protein sequence ID" value="QFX76617.1"/>
    <property type="molecule type" value="Genomic_DNA"/>
</dbReference>
<reference evidence="1" key="1">
    <citation type="submission" date="2019-08" db="EMBL/GenBank/DDBJ databases">
        <authorList>
            <person name="Zhou D."/>
            <person name="Chen F."/>
        </authorList>
    </citation>
    <scope>NUCLEOTIDE SEQUENCE</scope>
    <source>
        <strain evidence="1">150716811</strain>
        <plasmid evidence="1">p716811-VIM</plasmid>
    </source>
</reference>
<dbReference type="AlphaFoldDB" id="A0A6B7Q002"/>
<evidence type="ECO:0000313" key="1">
    <source>
        <dbReference type="EMBL" id="QFX76617.1"/>
    </source>
</evidence>